<proteinExistence type="predicted"/>
<dbReference type="InterPro" id="IPR052159">
    <property type="entry name" value="Competence_DNA_uptake"/>
</dbReference>
<reference evidence="1 2" key="1">
    <citation type="submission" date="2018-07" db="EMBL/GenBank/DDBJ databases">
        <title>Dyella tabacisoli L4-6T, whole genome shotgun sequence.</title>
        <authorList>
            <person name="Zhou X.-K."/>
            <person name="Li W.-J."/>
            <person name="Duan Y.-Q."/>
        </authorList>
    </citation>
    <scope>NUCLEOTIDE SEQUENCE [LARGE SCALE GENOMIC DNA]</scope>
    <source>
        <strain evidence="1 2">L4-6</strain>
    </source>
</reference>
<dbReference type="SUPFAM" id="SSF56281">
    <property type="entry name" value="Metallo-hydrolase/oxidoreductase"/>
    <property type="match status" value="1"/>
</dbReference>
<dbReference type="PANTHER" id="PTHR30619:SF1">
    <property type="entry name" value="RECOMBINATION PROTEIN 2"/>
    <property type="match status" value="1"/>
</dbReference>
<dbReference type="EMBL" id="QQAH01000002">
    <property type="protein sequence ID" value="RDD83005.1"/>
    <property type="molecule type" value="Genomic_DNA"/>
</dbReference>
<accession>A0A369USI6</accession>
<dbReference type="AlphaFoldDB" id="A0A369USI6"/>
<dbReference type="PANTHER" id="PTHR30619">
    <property type="entry name" value="DNA INTERNALIZATION/COMPETENCE PROTEIN COMEC/REC2"/>
    <property type="match status" value="1"/>
</dbReference>
<evidence type="ECO:0000313" key="1">
    <source>
        <dbReference type="EMBL" id="RDD83005.1"/>
    </source>
</evidence>
<dbReference type="OrthoDB" id="7020662at2"/>
<sequence length="474" mass="52101">MATTQVNFQVLDVGQGAGNFIEIYDGTTLTDTVLIDLGTTSGRRQGATAVTYIYNQLNTMTDAHGDPAPRIGLLLLTHSDTDHINLINQLLDRFPTGAMHPLKIDRVRYGGDYGMYAKGKRKKNVLVRLKSYCNDIKAPPAREIGVDKTGKWIPFWQQADIKIHLVASNVPDSTATTSRKRPRVSTPSAYAINTRSLVNIIEWDSMWYTTTGDATATTLVECNKVLAAVPKPLLPTFMATLPHHGSRKTIFNLKLASDDPQPVAVIVVKDFARSIAAKTVCASANETGHHHPSLLVSELFSEFTEQSHVFWSDPLLTGQRHLYTAWVDKIITASGVTPAYTSPSRYASLQTSQNFYTTLYTRPGRIQFAKFVYPPTPAVALATAAPTGTTNGARWNFYMTKTEYGLTRHPGNLQTDTTPAAMHLPRPKAGGSVAAQQAPVKIAPMALHHTSPAHLGHHPIHRAQHTLRRLRQIA</sequence>
<dbReference type="InterPro" id="IPR036866">
    <property type="entry name" value="RibonucZ/Hydroxyglut_hydro"/>
</dbReference>
<dbReference type="Proteomes" id="UP000253782">
    <property type="component" value="Unassembled WGS sequence"/>
</dbReference>
<comment type="caution">
    <text evidence="1">The sequence shown here is derived from an EMBL/GenBank/DDBJ whole genome shotgun (WGS) entry which is preliminary data.</text>
</comment>
<protein>
    <submittedName>
        <fullName evidence="1">Uncharacterized protein</fullName>
    </submittedName>
</protein>
<evidence type="ECO:0000313" key="2">
    <source>
        <dbReference type="Proteomes" id="UP000253782"/>
    </source>
</evidence>
<gene>
    <name evidence="1" type="ORF">DVJ77_03920</name>
</gene>
<keyword evidence="2" id="KW-1185">Reference proteome</keyword>
<name>A0A369USI6_9GAMM</name>
<organism evidence="1 2">
    <name type="scientific">Dyella tabacisoli</name>
    <dbReference type="NCBI Taxonomy" id="2282381"/>
    <lineage>
        <taxon>Bacteria</taxon>
        <taxon>Pseudomonadati</taxon>
        <taxon>Pseudomonadota</taxon>
        <taxon>Gammaproteobacteria</taxon>
        <taxon>Lysobacterales</taxon>
        <taxon>Rhodanobacteraceae</taxon>
        <taxon>Dyella</taxon>
    </lineage>
</organism>
<dbReference type="Gene3D" id="3.60.15.10">
    <property type="entry name" value="Ribonuclease Z/Hydroxyacylglutathione hydrolase-like"/>
    <property type="match status" value="1"/>
</dbReference>
<dbReference type="RefSeq" id="WP_114844119.1">
    <property type="nucleotide sequence ID" value="NZ_JBHSPE010000001.1"/>
</dbReference>